<dbReference type="Proteomes" id="UP000034164">
    <property type="component" value="Unassembled WGS sequence"/>
</dbReference>
<dbReference type="AlphaFoldDB" id="A0A0G2JAW3"/>
<evidence type="ECO:0000256" key="1">
    <source>
        <dbReference type="SAM" id="MobiDB-lite"/>
    </source>
</evidence>
<protein>
    <submittedName>
        <fullName evidence="2">Uncharacterized protein</fullName>
    </submittedName>
</protein>
<sequence length="138" mass="15842">MPLPHGKVNLRLKWQLVNGSYAGMRDFLRKMTRWHIPMQNGLLRVDWEPQNSLSATSTRLEYTFPSTSKKHGSGMQRPQPVATRMPAPGSTVYRDPRLYRERTTSVLPSHVSNRSMLLMDGLNALQNPRACNLFNKIH</sequence>
<evidence type="ECO:0000313" key="3">
    <source>
        <dbReference type="Proteomes" id="UP000034164"/>
    </source>
</evidence>
<dbReference type="OrthoDB" id="10408717at2759"/>
<gene>
    <name evidence="2" type="ORF">EMCG_07822</name>
</gene>
<comment type="caution">
    <text evidence="2">The sequence shown here is derived from an EMBL/GenBank/DDBJ whole genome shotgun (WGS) entry which is preliminary data.</text>
</comment>
<accession>A0A0G2JAW3</accession>
<feature type="region of interest" description="Disordered" evidence="1">
    <location>
        <begin position="64"/>
        <end position="93"/>
    </location>
</feature>
<organism evidence="2 3">
    <name type="scientific">[Emmonsia] crescens</name>
    <dbReference type="NCBI Taxonomy" id="73230"/>
    <lineage>
        <taxon>Eukaryota</taxon>
        <taxon>Fungi</taxon>
        <taxon>Dikarya</taxon>
        <taxon>Ascomycota</taxon>
        <taxon>Pezizomycotina</taxon>
        <taxon>Eurotiomycetes</taxon>
        <taxon>Eurotiomycetidae</taxon>
        <taxon>Onygenales</taxon>
        <taxon>Ajellomycetaceae</taxon>
        <taxon>Emergomyces</taxon>
    </lineage>
</organism>
<evidence type="ECO:0000313" key="2">
    <source>
        <dbReference type="EMBL" id="KKZ66431.1"/>
    </source>
</evidence>
<proteinExistence type="predicted"/>
<dbReference type="EMBL" id="LCZI01000487">
    <property type="protein sequence ID" value="KKZ66431.1"/>
    <property type="molecule type" value="Genomic_DNA"/>
</dbReference>
<name>A0A0G2JAW3_9EURO</name>
<reference evidence="3" key="1">
    <citation type="journal article" date="2015" name="PLoS Genet.">
        <title>The dynamic genome and transcriptome of the human fungal pathogen Blastomyces and close relative Emmonsia.</title>
        <authorList>
            <person name="Munoz J.F."/>
            <person name="Gauthier G.M."/>
            <person name="Desjardins C.A."/>
            <person name="Gallo J.E."/>
            <person name="Holder J."/>
            <person name="Sullivan T.D."/>
            <person name="Marty A.J."/>
            <person name="Carmen J.C."/>
            <person name="Chen Z."/>
            <person name="Ding L."/>
            <person name="Gujja S."/>
            <person name="Magrini V."/>
            <person name="Misas E."/>
            <person name="Mitreva M."/>
            <person name="Priest M."/>
            <person name="Saif S."/>
            <person name="Whiston E.A."/>
            <person name="Young S."/>
            <person name="Zeng Q."/>
            <person name="Goldman W.E."/>
            <person name="Mardis E.R."/>
            <person name="Taylor J.W."/>
            <person name="McEwen J.G."/>
            <person name="Clay O.K."/>
            <person name="Klein B.S."/>
            <person name="Cuomo C.A."/>
        </authorList>
    </citation>
    <scope>NUCLEOTIDE SEQUENCE [LARGE SCALE GENOMIC DNA]</scope>
    <source>
        <strain evidence="3">UAMH 3008</strain>
    </source>
</reference>
<dbReference type="VEuPathDB" id="FungiDB:EMCG_07822"/>